<evidence type="ECO:0000313" key="2">
    <source>
        <dbReference type="Proteomes" id="UP000070427"/>
    </source>
</evidence>
<dbReference type="EMBL" id="LOED01000001">
    <property type="protein sequence ID" value="KXG78697.1"/>
    <property type="molecule type" value="Genomic_DNA"/>
</dbReference>
<proteinExistence type="predicted"/>
<evidence type="ECO:0000313" key="1">
    <source>
        <dbReference type="EMBL" id="KXG78697.1"/>
    </source>
</evidence>
<dbReference type="Pfam" id="PF22010">
    <property type="entry name" value="OrtA"/>
    <property type="match status" value="1"/>
</dbReference>
<dbReference type="Proteomes" id="UP000070427">
    <property type="component" value="Unassembled WGS sequence"/>
</dbReference>
<comment type="caution">
    <text evidence="1">The sequence shown here is derived from an EMBL/GenBank/DDBJ whole genome shotgun (WGS) entry which is preliminary data.</text>
</comment>
<protein>
    <recommendedName>
        <fullName evidence="3">2-amino-4-ketopentanoate thiolase alpha subunit</fullName>
    </recommendedName>
</protein>
<dbReference type="PATRIC" id="fig|520764.3.peg.38"/>
<dbReference type="InParanoid" id="A0A140LDS2"/>
<name>A0A140LDS2_9FIRM</name>
<evidence type="ECO:0008006" key="3">
    <source>
        <dbReference type="Google" id="ProtNLM"/>
    </source>
</evidence>
<organism evidence="1 2">
    <name type="scientific">Fervidicola ferrireducens</name>
    <dbReference type="NCBI Taxonomy" id="520764"/>
    <lineage>
        <taxon>Bacteria</taxon>
        <taxon>Bacillati</taxon>
        <taxon>Bacillota</taxon>
        <taxon>Clostridia</taxon>
        <taxon>Thermosediminibacterales</taxon>
        <taxon>Thermosediminibacteraceae</taxon>
        <taxon>Fervidicola</taxon>
    </lineage>
</organism>
<sequence length="103" mass="11528">MPDALKGTWVQIHKVVLKPEERSARLPDDTKKVPLEFRLKGFLTHDANLGDEVEIETLIGRKVKGTLVKINPEYEHGFGRPVPELLSIGMELRKILGGEDSVS</sequence>
<dbReference type="OrthoDB" id="3712030at2"/>
<keyword evidence="2" id="KW-1185">Reference proteome</keyword>
<gene>
    <name evidence="1" type="ORF">AN618_00350</name>
</gene>
<dbReference type="STRING" id="520764.AN618_00350"/>
<dbReference type="RefSeq" id="WP_066350571.1">
    <property type="nucleotide sequence ID" value="NZ_LOED01000001.1"/>
</dbReference>
<dbReference type="InterPro" id="IPR047755">
    <property type="entry name" value="OrtA"/>
</dbReference>
<reference evidence="1 2" key="1">
    <citation type="submission" date="2015-12" db="EMBL/GenBank/DDBJ databases">
        <title>Draft genome sequnece of Fervidicola ferrireducens strain Y170.</title>
        <authorList>
            <person name="Patel B.K."/>
        </authorList>
    </citation>
    <scope>NUCLEOTIDE SEQUENCE [LARGE SCALE GENOMIC DNA]</scope>
    <source>
        <strain evidence="1 2">Y170</strain>
    </source>
</reference>
<accession>A0A140LDS2</accession>
<dbReference type="AlphaFoldDB" id="A0A140LDS2"/>
<dbReference type="NCBIfam" id="NF040739">
    <property type="entry name" value="ornith_OrtA"/>
    <property type="match status" value="1"/>
</dbReference>